<sequence>MRLSPRTVYAYKQRLTEKIRVKNHIERCYPYNLIRHIY</sequence>
<evidence type="ECO:0000313" key="1">
    <source>
        <dbReference type="EMBL" id="WFN98224.1"/>
    </source>
</evidence>
<dbReference type="EMBL" id="CP092014">
    <property type="protein sequence ID" value="WFN98224.1"/>
    <property type="molecule type" value="Genomic_DNA"/>
</dbReference>
<proteinExistence type="predicted"/>
<reference evidence="1 2" key="1">
    <citation type="submission" date="2022-02" db="EMBL/GenBank/DDBJ databases">
        <title>Phenotypic, genotypic and serological characterization of Edwardsiella ictaluri from catfish and ornamental fish species.</title>
        <authorList>
            <person name="Rose D."/>
            <person name="Tekedar H.C."/>
            <person name="Waldbieser G.C."/>
            <person name="Aarattuthodi S."/>
            <person name="Griffin M.J."/>
        </authorList>
    </citation>
    <scope>NUCLEOTIDE SEQUENCE [LARGE SCALE GENOMIC DNA]</scope>
    <source>
        <strain evidence="1 2">13 TAL-140 K3</strain>
    </source>
</reference>
<gene>
    <name evidence="1" type="ORF">MAY91_17765</name>
</gene>
<name>A0ABY8GLI0_EDWIC</name>
<dbReference type="RefSeq" id="WP_226092428.1">
    <property type="nucleotide sequence ID" value="NZ_AP028097.1"/>
</dbReference>
<evidence type="ECO:0008006" key="3">
    <source>
        <dbReference type="Google" id="ProtNLM"/>
    </source>
</evidence>
<protein>
    <recommendedName>
        <fullName evidence="3">HTH luxR-type domain-containing protein</fullName>
    </recommendedName>
</protein>
<evidence type="ECO:0000313" key="2">
    <source>
        <dbReference type="Proteomes" id="UP001222680"/>
    </source>
</evidence>
<dbReference type="Proteomes" id="UP001222680">
    <property type="component" value="Chromosome"/>
</dbReference>
<accession>A0ABY8GLI0</accession>
<dbReference type="GeneID" id="69539274"/>
<keyword evidence="2" id="KW-1185">Reference proteome</keyword>
<organism evidence="1 2">
    <name type="scientific">Edwardsiella ictaluri</name>
    <dbReference type="NCBI Taxonomy" id="67780"/>
    <lineage>
        <taxon>Bacteria</taxon>
        <taxon>Pseudomonadati</taxon>
        <taxon>Pseudomonadota</taxon>
        <taxon>Gammaproteobacteria</taxon>
        <taxon>Enterobacterales</taxon>
        <taxon>Hafniaceae</taxon>
        <taxon>Edwardsiella</taxon>
    </lineage>
</organism>